<name>A0A510K2W1_9FUSO</name>
<accession>A0A510K2W1</accession>
<protein>
    <submittedName>
        <fullName evidence="1">Uncharacterized protein</fullName>
    </submittedName>
</protein>
<organism evidence="1 2">
    <name type="scientific">Leptotrichia trevisanii</name>
    <dbReference type="NCBI Taxonomy" id="109328"/>
    <lineage>
        <taxon>Bacteria</taxon>
        <taxon>Fusobacteriati</taxon>
        <taxon>Fusobacteriota</taxon>
        <taxon>Fusobacteriia</taxon>
        <taxon>Fusobacteriales</taxon>
        <taxon>Leptotrichiaceae</taxon>
        <taxon>Leptotrichia</taxon>
    </lineage>
</organism>
<gene>
    <name evidence="1" type="ORF">JMUB3870_0993</name>
</gene>
<reference evidence="1 2" key="1">
    <citation type="submission" date="2019-07" db="EMBL/GenBank/DDBJ databases">
        <title>Complete Genome Sequence of Leptotrichia trevisanii Strain JMUB3870.</title>
        <authorList>
            <person name="Watanabe S."/>
            <person name="Cui L."/>
        </authorList>
    </citation>
    <scope>NUCLEOTIDE SEQUENCE [LARGE SCALE GENOMIC DNA]</scope>
    <source>
        <strain evidence="1 2">JMUB3870</strain>
    </source>
</reference>
<proteinExistence type="predicted"/>
<sequence length="52" mass="6300">MLFFTFINGVIKMKKFIVSQYNDKNKTINTFCSDYYEFAKHIIEVRINIMNQ</sequence>
<dbReference type="EMBL" id="AP019831">
    <property type="protein sequence ID" value="BBM44875.1"/>
    <property type="molecule type" value="Genomic_DNA"/>
</dbReference>
<dbReference type="Proteomes" id="UP000422644">
    <property type="component" value="Chromosome"/>
</dbReference>
<keyword evidence="2" id="KW-1185">Reference proteome</keyword>
<evidence type="ECO:0000313" key="2">
    <source>
        <dbReference type="Proteomes" id="UP000422644"/>
    </source>
</evidence>
<evidence type="ECO:0000313" key="1">
    <source>
        <dbReference type="EMBL" id="BBM44875.1"/>
    </source>
</evidence>
<dbReference type="AlphaFoldDB" id="A0A510K2W1"/>